<dbReference type="Pfam" id="PF16499">
    <property type="entry name" value="Melibiase_2"/>
    <property type="match status" value="1"/>
</dbReference>
<dbReference type="OMA" id="DMVPAWR"/>
<accession>A0A5P1E3Q9</accession>
<dbReference type="EMBL" id="CM007390">
    <property type="protein sequence ID" value="ONK56613.1"/>
    <property type="molecule type" value="Genomic_DNA"/>
</dbReference>
<dbReference type="InterPro" id="IPR017853">
    <property type="entry name" value="GH"/>
</dbReference>
<dbReference type="Gramene" id="ONK56613">
    <property type="protein sequence ID" value="ONK56613"/>
    <property type="gene ID" value="A4U43_C10F10740"/>
</dbReference>
<dbReference type="GO" id="GO:0004557">
    <property type="term" value="F:alpha-galactosidase activity"/>
    <property type="evidence" value="ECO:0007669"/>
    <property type="project" value="UniProtKB-EC"/>
</dbReference>
<organism evidence="6 7">
    <name type="scientific">Asparagus officinalis</name>
    <name type="common">Garden asparagus</name>
    <dbReference type="NCBI Taxonomy" id="4686"/>
    <lineage>
        <taxon>Eukaryota</taxon>
        <taxon>Viridiplantae</taxon>
        <taxon>Streptophyta</taxon>
        <taxon>Embryophyta</taxon>
        <taxon>Tracheophyta</taxon>
        <taxon>Spermatophyta</taxon>
        <taxon>Magnoliopsida</taxon>
        <taxon>Liliopsida</taxon>
        <taxon>Asparagales</taxon>
        <taxon>Asparagaceae</taxon>
        <taxon>Asparagoideae</taxon>
        <taxon>Asparagus</taxon>
    </lineage>
</organism>
<evidence type="ECO:0000313" key="6">
    <source>
        <dbReference type="EMBL" id="ONK56613.1"/>
    </source>
</evidence>
<dbReference type="GO" id="GO:0005975">
    <property type="term" value="P:carbohydrate metabolic process"/>
    <property type="evidence" value="ECO:0007669"/>
    <property type="project" value="InterPro"/>
</dbReference>
<evidence type="ECO:0000256" key="2">
    <source>
        <dbReference type="ARBA" id="ARBA00022801"/>
    </source>
</evidence>
<comment type="catalytic activity">
    <reaction evidence="4">
        <text>Hydrolysis of terminal, non-reducing alpha-D-galactose residues in alpha-D-galactosides, including galactose oligosaccharides, galactomannans and galactolipids.</text>
        <dbReference type="EC" id="3.2.1.22"/>
    </reaction>
</comment>
<evidence type="ECO:0000256" key="4">
    <source>
        <dbReference type="RuleBase" id="RU361168"/>
    </source>
</evidence>
<dbReference type="AlphaFoldDB" id="A0A5P1E3Q9"/>
<reference evidence="7" key="1">
    <citation type="journal article" date="2017" name="Nat. Commun.">
        <title>The asparagus genome sheds light on the origin and evolution of a young Y chromosome.</title>
        <authorList>
            <person name="Harkess A."/>
            <person name="Zhou J."/>
            <person name="Xu C."/>
            <person name="Bowers J.E."/>
            <person name="Van der Hulst R."/>
            <person name="Ayyampalayam S."/>
            <person name="Mercati F."/>
            <person name="Riccardi P."/>
            <person name="McKain M.R."/>
            <person name="Kakrana A."/>
            <person name="Tang H."/>
            <person name="Ray J."/>
            <person name="Groenendijk J."/>
            <person name="Arikit S."/>
            <person name="Mathioni S.M."/>
            <person name="Nakano M."/>
            <person name="Shan H."/>
            <person name="Telgmann-Rauber A."/>
            <person name="Kanno A."/>
            <person name="Yue Z."/>
            <person name="Chen H."/>
            <person name="Li W."/>
            <person name="Chen Y."/>
            <person name="Xu X."/>
            <person name="Zhang Y."/>
            <person name="Luo S."/>
            <person name="Chen H."/>
            <person name="Gao J."/>
            <person name="Mao Z."/>
            <person name="Pires J.C."/>
            <person name="Luo M."/>
            <person name="Kudrna D."/>
            <person name="Wing R.A."/>
            <person name="Meyers B.C."/>
            <person name="Yi K."/>
            <person name="Kong H."/>
            <person name="Lavrijsen P."/>
            <person name="Sunseri F."/>
            <person name="Falavigna A."/>
            <person name="Ye Y."/>
            <person name="Leebens-Mack J.H."/>
            <person name="Chen G."/>
        </authorList>
    </citation>
    <scope>NUCLEOTIDE SEQUENCE [LARGE SCALE GENOMIC DNA]</scope>
    <source>
        <strain evidence="7">cv. DH0086</strain>
    </source>
</reference>
<keyword evidence="5" id="KW-0732">Signal</keyword>
<dbReference type="CDD" id="cd14792">
    <property type="entry name" value="GH27"/>
    <property type="match status" value="1"/>
</dbReference>
<keyword evidence="2 4" id="KW-0378">Hydrolase</keyword>
<dbReference type="Proteomes" id="UP000243459">
    <property type="component" value="Chromosome 10"/>
</dbReference>
<evidence type="ECO:0000313" key="7">
    <source>
        <dbReference type="Proteomes" id="UP000243459"/>
    </source>
</evidence>
<sequence length="203" mass="22687">MARVLWAGFLLLLTLMLSRAVTGGRLIREGRALIENGLGRSPQMGWNSWNHFQCDIDEQMIKETADAMVSTGLASLGYRYVNLDDCWAEQDRDSEGNLVAKRSTFPSGIKALADYVHDKGLKLGIYSDAGTLTCSKTMPGSLGHEDQDAKTFASWEVDYLKYDNCNSDTNPKNRYHKMSKALQNSGRNIFFSLCEWGQEDPAT</sequence>
<evidence type="ECO:0000256" key="3">
    <source>
        <dbReference type="ARBA" id="ARBA00023295"/>
    </source>
</evidence>
<proteinExistence type="inferred from homology"/>
<dbReference type="SUPFAM" id="SSF51445">
    <property type="entry name" value="(Trans)glycosidases"/>
    <property type="match status" value="1"/>
</dbReference>
<dbReference type="InterPro" id="IPR000111">
    <property type="entry name" value="Glyco_hydro_27/36_CS"/>
</dbReference>
<dbReference type="PRINTS" id="PR00740">
    <property type="entry name" value="GLHYDRLASE27"/>
</dbReference>
<dbReference type="GO" id="GO:0009505">
    <property type="term" value="C:plant-type cell wall"/>
    <property type="evidence" value="ECO:0007669"/>
    <property type="project" value="TreeGrafter"/>
</dbReference>
<dbReference type="Gene3D" id="3.20.20.70">
    <property type="entry name" value="Aldolase class I"/>
    <property type="match status" value="1"/>
</dbReference>
<dbReference type="EC" id="3.2.1.22" evidence="4"/>
<keyword evidence="7" id="KW-1185">Reference proteome</keyword>
<feature type="chain" id="PRO_5024401725" description="Alpha-galactosidase" evidence="5">
    <location>
        <begin position="21"/>
        <end position="203"/>
    </location>
</feature>
<feature type="signal peptide" evidence="5">
    <location>
        <begin position="1"/>
        <end position="20"/>
    </location>
</feature>
<dbReference type="PROSITE" id="PS00512">
    <property type="entry name" value="ALPHA_GALACTOSIDASE"/>
    <property type="match status" value="1"/>
</dbReference>
<keyword evidence="3 4" id="KW-0326">Glycosidase</keyword>
<gene>
    <name evidence="6" type="ORF">A4U43_C10F10740</name>
</gene>
<keyword evidence="4" id="KW-1015">Disulfide bond</keyword>
<dbReference type="PANTHER" id="PTHR11452:SF33">
    <property type="entry name" value="ALPHA-GALACTOSIDASE 2"/>
    <property type="match status" value="1"/>
</dbReference>
<dbReference type="InterPro" id="IPR002241">
    <property type="entry name" value="Glyco_hydro_27"/>
</dbReference>
<dbReference type="InterPro" id="IPR013785">
    <property type="entry name" value="Aldolase_TIM"/>
</dbReference>
<evidence type="ECO:0000256" key="5">
    <source>
        <dbReference type="SAM" id="SignalP"/>
    </source>
</evidence>
<dbReference type="PANTHER" id="PTHR11452">
    <property type="entry name" value="ALPHA-GALACTOSIDASE/ALPHA-N-ACETYLGALACTOSAMINIDASE"/>
    <property type="match status" value="1"/>
</dbReference>
<protein>
    <recommendedName>
        <fullName evidence="4">Alpha-galactosidase</fullName>
        <ecNumber evidence="4">3.2.1.22</ecNumber>
    </recommendedName>
    <alternativeName>
        <fullName evidence="4">Melibiase</fullName>
    </alternativeName>
</protein>
<evidence type="ECO:0000256" key="1">
    <source>
        <dbReference type="ARBA" id="ARBA00009743"/>
    </source>
</evidence>
<name>A0A5P1E3Q9_ASPOF</name>
<comment type="similarity">
    <text evidence="1 4">Belongs to the glycosyl hydrolase 27 family.</text>
</comment>